<name>A0A226X7V6_CABSO</name>
<organism evidence="7 8">
    <name type="scientific">Caballeronia sordidicola</name>
    <name type="common">Burkholderia sordidicola</name>
    <dbReference type="NCBI Taxonomy" id="196367"/>
    <lineage>
        <taxon>Bacteria</taxon>
        <taxon>Pseudomonadati</taxon>
        <taxon>Pseudomonadota</taxon>
        <taxon>Betaproteobacteria</taxon>
        <taxon>Burkholderiales</taxon>
        <taxon>Burkholderiaceae</taxon>
        <taxon>Caballeronia</taxon>
    </lineage>
</organism>
<keyword evidence="5 6" id="KW-0472">Membrane</keyword>
<evidence type="ECO:0000256" key="6">
    <source>
        <dbReference type="SAM" id="Phobius"/>
    </source>
</evidence>
<dbReference type="GO" id="GO:0015171">
    <property type="term" value="F:amino acid transmembrane transporter activity"/>
    <property type="evidence" value="ECO:0007669"/>
    <property type="project" value="TreeGrafter"/>
</dbReference>
<feature type="transmembrane region" description="Helical" evidence="6">
    <location>
        <begin position="148"/>
        <end position="167"/>
    </location>
</feature>
<keyword evidence="3 6" id="KW-0812">Transmembrane</keyword>
<comment type="caution">
    <text evidence="7">The sequence shown here is derived from an EMBL/GenBank/DDBJ whole genome shotgun (WGS) entry which is preliminary data.</text>
</comment>
<dbReference type="Proteomes" id="UP000214720">
    <property type="component" value="Unassembled WGS sequence"/>
</dbReference>
<evidence type="ECO:0000256" key="5">
    <source>
        <dbReference type="ARBA" id="ARBA00023136"/>
    </source>
</evidence>
<dbReference type="RefSeq" id="WP_089159994.1">
    <property type="nucleotide sequence ID" value="NZ_MTHB01000046.1"/>
</dbReference>
<evidence type="ECO:0000256" key="1">
    <source>
        <dbReference type="ARBA" id="ARBA00004651"/>
    </source>
</evidence>
<dbReference type="GO" id="GO:0005886">
    <property type="term" value="C:plasma membrane"/>
    <property type="evidence" value="ECO:0007669"/>
    <property type="project" value="UniProtKB-SubCell"/>
</dbReference>
<dbReference type="InterPro" id="IPR001123">
    <property type="entry name" value="LeuE-type"/>
</dbReference>
<dbReference type="AlphaFoldDB" id="A0A226X7V6"/>
<dbReference type="PANTHER" id="PTHR30086:SF19">
    <property type="entry name" value="THREONINE EFFLUX PROTEIN"/>
    <property type="match status" value="1"/>
</dbReference>
<evidence type="ECO:0000256" key="4">
    <source>
        <dbReference type="ARBA" id="ARBA00022989"/>
    </source>
</evidence>
<sequence>MVDSSAVLAVLSVYIAGVVIPGPNFVAVAHKAASSTRSEALAVVAGIVLVSLFWATCAILGVGIVFAAFPWMALVVKVGGAAYLMWFGCRLIVKARAGESSGMAAVSVSGGLRKAFVQGFATNITNPKSVAFFAAIFASATPAHMSPVTFVAMLAMVALVATTWYGFVALVLSHAGIASGYRGYRAWIDRVCGGLIVALGVRQLLTR</sequence>
<evidence type="ECO:0000313" key="8">
    <source>
        <dbReference type="Proteomes" id="UP000214720"/>
    </source>
</evidence>
<feature type="transmembrane region" description="Helical" evidence="6">
    <location>
        <begin position="40"/>
        <end position="68"/>
    </location>
</feature>
<dbReference type="eggNOG" id="COG1280">
    <property type="taxonomic scope" value="Bacteria"/>
</dbReference>
<evidence type="ECO:0000256" key="2">
    <source>
        <dbReference type="ARBA" id="ARBA00022475"/>
    </source>
</evidence>
<comment type="subcellular location">
    <subcellularLocation>
        <location evidence="1">Cell membrane</location>
        <topology evidence="1">Multi-pass membrane protein</topology>
    </subcellularLocation>
</comment>
<evidence type="ECO:0000256" key="3">
    <source>
        <dbReference type="ARBA" id="ARBA00022692"/>
    </source>
</evidence>
<protein>
    <submittedName>
        <fullName evidence="7">L-lysine permease</fullName>
    </submittedName>
</protein>
<dbReference type="OrthoDB" id="9804822at2"/>
<accession>A0A226X7V6</accession>
<dbReference type="PANTHER" id="PTHR30086">
    <property type="entry name" value="ARGININE EXPORTER PROTEIN ARGO"/>
    <property type="match status" value="1"/>
</dbReference>
<gene>
    <name evidence="7" type="ORF">BSU04_07800</name>
</gene>
<evidence type="ECO:0000313" key="7">
    <source>
        <dbReference type="EMBL" id="OXC79060.1"/>
    </source>
</evidence>
<feature type="transmembrane region" description="Helical" evidence="6">
    <location>
        <begin position="74"/>
        <end position="93"/>
    </location>
</feature>
<keyword evidence="2" id="KW-1003">Cell membrane</keyword>
<dbReference type="EMBL" id="MTHB01000046">
    <property type="protein sequence ID" value="OXC79060.1"/>
    <property type="molecule type" value="Genomic_DNA"/>
</dbReference>
<dbReference type="Pfam" id="PF01810">
    <property type="entry name" value="LysE"/>
    <property type="match status" value="1"/>
</dbReference>
<feature type="transmembrane region" description="Helical" evidence="6">
    <location>
        <begin position="6"/>
        <end position="28"/>
    </location>
</feature>
<proteinExistence type="predicted"/>
<reference evidence="8" key="1">
    <citation type="submission" date="2017-01" db="EMBL/GenBank/DDBJ databases">
        <title>Genome Analysis of Deinococcus marmoris KOPRI26562.</title>
        <authorList>
            <person name="Kim J.H."/>
            <person name="Oh H.-M."/>
        </authorList>
    </citation>
    <scope>NUCLEOTIDE SEQUENCE [LARGE SCALE GENOMIC DNA]</scope>
    <source>
        <strain evidence="8">PAMC 26633</strain>
    </source>
</reference>
<keyword evidence="4 6" id="KW-1133">Transmembrane helix</keyword>